<reference evidence="9" key="3">
    <citation type="submission" date="2025-09" db="UniProtKB">
        <authorList>
            <consortium name="Ensembl"/>
        </authorList>
    </citation>
    <scope>IDENTIFICATION</scope>
</reference>
<keyword evidence="3" id="KW-0202">Cytokine</keyword>
<dbReference type="GO" id="GO:0006955">
    <property type="term" value="P:immune response"/>
    <property type="evidence" value="ECO:0007669"/>
    <property type="project" value="UniProtKB-ARBA"/>
</dbReference>
<dbReference type="InterPro" id="IPR009079">
    <property type="entry name" value="4_helix_cytokine-like_core"/>
</dbReference>
<evidence type="ECO:0000256" key="5">
    <source>
        <dbReference type="ARBA" id="ARBA00022729"/>
    </source>
</evidence>
<comment type="subcellular location">
    <subcellularLocation>
        <location evidence="1">Secreted</location>
    </subcellularLocation>
</comment>
<sequence>MYTMQSWTCIFLIICSMQSVCHCCDSIRHHYGHLRLYFMSVLIALVFQGGDITKQNAPVEDKVRFRNEAIYKITKLFDGNMKFVTWNKKNLDDFLKILERQFETLNSLLFHFVRHVSPAMKPERRLKRYFKKLNRKVLRKMNYSAQAWELIRKEMKRHLQILDILVAQLY</sequence>
<keyword evidence="5 8" id="KW-0732">Signal</keyword>
<dbReference type="PANTHER" id="PTHR11691">
    <property type="entry name" value="TYPE I INTERFERON"/>
    <property type="match status" value="1"/>
</dbReference>
<evidence type="ECO:0000256" key="6">
    <source>
        <dbReference type="ARBA" id="ARBA00023118"/>
    </source>
</evidence>
<evidence type="ECO:0000256" key="4">
    <source>
        <dbReference type="ARBA" id="ARBA00022525"/>
    </source>
</evidence>
<dbReference type="SUPFAM" id="SSF47266">
    <property type="entry name" value="4-helical cytokines"/>
    <property type="match status" value="1"/>
</dbReference>
<keyword evidence="10" id="KW-1185">Reference proteome</keyword>
<dbReference type="Pfam" id="PF00143">
    <property type="entry name" value="Interferon"/>
    <property type="match status" value="1"/>
</dbReference>
<feature type="chain" id="PRO_5034366955" description="Interferon a3-like" evidence="8">
    <location>
        <begin position="24"/>
        <end position="170"/>
    </location>
</feature>
<evidence type="ECO:0000256" key="2">
    <source>
        <dbReference type="ARBA" id="ARBA00011033"/>
    </source>
</evidence>
<evidence type="ECO:0000313" key="10">
    <source>
        <dbReference type="Proteomes" id="UP000694395"/>
    </source>
</evidence>
<comment type="similarity">
    <text evidence="2">Belongs to the alpha/beta interferon family.</text>
</comment>
<evidence type="ECO:0000256" key="3">
    <source>
        <dbReference type="ARBA" id="ARBA00022514"/>
    </source>
</evidence>
<evidence type="ECO:0008006" key="11">
    <source>
        <dbReference type="Google" id="ProtNLM"/>
    </source>
</evidence>
<dbReference type="PANTHER" id="PTHR11691:SF73">
    <property type="entry name" value="INTERFERON BETA"/>
    <property type="match status" value="1"/>
</dbReference>
<accession>A0A8C7UA87</accession>
<dbReference type="GeneTree" id="ENSGT00510000050089"/>
<keyword evidence="7" id="KW-1015">Disulfide bond</keyword>
<name>A0A8C7UA87_ONCMY</name>
<dbReference type="GO" id="GO:0005615">
    <property type="term" value="C:extracellular space"/>
    <property type="evidence" value="ECO:0007669"/>
    <property type="project" value="UniProtKB-KW"/>
</dbReference>
<dbReference type="Proteomes" id="UP000694395">
    <property type="component" value="Chromosome 12"/>
</dbReference>
<dbReference type="Gene3D" id="1.20.1250.10">
    <property type="match status" value="1"/>
</dbReference>
<reference evidence="9" key="1">
    <citation type="submission" date="2020-07" db="EMBL/GenBank/DDBJ databases">
        <title>A long reads based de novo assembly of the rainbow trout Arlee double haploid line genome.</title>
        <authorList>
            <person name="Gao G."/>
            <person name="Palti Y."/>
        </authorList>
    </citation>
    <scope>NUCLEOTIDE SEQUENCE [LARGE SCALE GENOMIC DNA]</scope>
</reference>
<reference evidence="9" key="2">
    <citation type="submission" date="2025-08" db="UniProtKB">
        <authorList>
            <consortium name="Ensembl"/>
        </authorList>
    </citation>
    <scope>IDENTIFICATION</scope>
</reference>
<dbReference type="GO" id="GO:0043330">
    <property type="term" value="P:response to exogenous dsRNA"/>
    <property type="evidence" value="ECO:0007669"/>
    <property type="project" value="TreeGrafter"/>
</dbReference>
<dbReference type="GO" id="GO:0051607">
    <property type="term" value="P:defense response to virus"/>
    <property type="evidence" value="ECO:0007669"/>
    <property type="project" value="UniProtKB-KW"/>
</dbReference>
<dbReference type="InterPro" id="IPR000471">
    <property type="entry name" value="Interferon_alpha/beta/delta"/>
</dbReference>
<evidence type="ECO:0000256" key="8">
    <source>
        <dbReference type="SAM" id="SignalP"/>
    </source>
</evidence>
<feature type="signal peptide" evidence="8">
    <location>
        <begin position="1"/>
        <end position="23"/>
    </location>
</feature>
<dbReference type="Ensembl" id="ENSOMYT00000100800.2">
    <property type="protein sequence ID" value="ENSOMYP00000092674.1"/>
    <property type="gene ID" value="ENSOMYG00000063614.1"/>
</dbReference>
<keyword evidence="4" id="KW-0964">Secreted</keyword>
<dbReference type="AlphaFoldDB" id="A0A8C7UA87"/>
<dbReference type="GO" id="GO:0005126">
    <property type="term" value="F:cytokine receptor binding"/>
    <property type="evidence" value="ECO:0007669"/>
    <property type="project" value="InterPro"/>
</dbReference>
<evidence type="ECO:0000313" key="9">
    <source>
        <dbReference type="Ensembl" id="ENSOMYP00000092674.1"/>
    </source>
</evidence>
<evidence type="ECO:0000256" key="7">
    <source>
        <dbReference type="ARBA" id="ARBA00023157"/>
    </source>
</evidence>
<dbReference type="GO" id="GO:0005125">
    <property type="term" value="F:cytokine activity"/>
    <property type="evidence" value="ECO:0007669"/>
    <property type="project" value="UniProtKB-KW"/>
</dbReference>
<keyword evidence="6" id="KW-0051">Antiviral defense</keyword>
<proteinExistence type="inferred from homology"/>
<evidence type="ECO:0000256" key="1">
    <source>
        <dbReference type="ARBA" id="ARBA00004613"/>
    </source>
</evidence>
<protein>
    <recommendedName>
        <fullName evidence="11">Interferon a3-like</fullName>
    </recommendedName>
</protein>
<organism evidence="9 10">
    <name type="scientific">Oncorhynchus mykiss</name>
    <name type="common">Rainbow trout</name>
    <name type="synonym">Salmo gairdneri</name>
    <dbReference type="NCBI Taxonomy" id="8022"/>
    <lineage>
        <taxon>Eukaryota</taxon>
        <taxon>Metazoa</taxon>
        <taxon>Chordata</taxon>
        <taxon>Craniata</taxon>
        <taxon>Vertebrata</taxon>
        <taxon>Euteleostomi</taxon>
        <taxon>Actinopterygii</taxon>
        <taxon>Neopterygii</taxon>
        <taxon>Teleostei</taxon>
        <taxon>Protacanthopterygii</taxon>
        <taxon>Salmoniformes</taxon>
        <taxon>Salmonidae</taxon>
        <taxon>Salmoninae</taxon>
        <taxon>Oncorhynchus</taxon>
    </lineage>
</organism>